<dbReference type="PANTHER" id="PTHR47150">
    <property type="entry name" value="OS12G0169200 PROTEIN"/>
    <property type="match status" value="1"/>
</dbReference>
<dbReference type="PANTHER" id="PTHR47150:SF5">
    <property type="entry name" value="OS07G0546750 PROTEIN"/>
    <property type="match status" value="1"/>
</dbReference>
<dbReference type="Pfam" id="PF04827">
    <property type="entry name" value="Plant_tran"/>
    <property type="match status" value="1"/>
</dbReference>
<organism evidence="1 2">
    <name type="scientific">Aegilops tauschii subsp. strangulata</name>
    <name type="common">Goatgrass</name>
    <dbReference type="NCBI Taxonomy" id="200361"/>
    <lineage>
        <taxon>Eukaryota</taxon>
        <taxon>Viridiplantae</taxon>
        <taxon>Streptophyta</taxon>
        <taxon>Embryophyta</taxon>
        <taxon>Tracheophyta</taxon>
        <taxon>Spermatophyta</taxon>
        <taxon>Magnoliopsida</taxon>
        <taxon>Liliopsida</taxon>
        <taxon>Poales</taxon>
        <taxon>Poaceae</taxon>
        <taxon>BOP clade</taxon>
        <taxon>Pooideae</taxon>
        <taxon>Triticodae</taxon>
        <taxon>Triticeae</taxon>
        <taxon>Triticinae</taxon>
        <taxon>Aegilops</taxon>
    </lineage>
</organism>
<accession>A0A452XDY5</accession>
<keyword evidence="2" id="KW-1185">Reference proteome</keyword>
<dbReference type="AlphaFoldDB" id="A0A452XDY5"/>
<dbReference type="STRING" id="200361.A0A452XDY5"/>
<dbReference type="EnsemblPlants" id="AET0Gv20070900.2">
    <property type="protein sequence ID" value="AET0Gv20070900.2"/>
    <property type="gene ID" value="AET0Gv20070900"/>
</dbReference>
<dbReference type="InterPro" id="IPR006912">
    <property type="entry name" value="Harbinger_derived_prot"/>
</dbReference>
<protein>
    <submittedName>
        <fullName evidence="1">Uncharacterized protein</fullName>
    </submittedName>
</protein>
<reference evidence="1" key="3">
    <citation type="submission" date="2019-03" db="UniProtKB">
        <authorList>
            <consortium name="EnsemblPlants"/>
        </authorList>
    </citation>
    <scope>IDENTIFICATION</scope>
</reference>
<reference evidence="2" key="1">
    <citation type="journal article" date="2014" name="Science">
        <title>Ancient hybridizations among the ancestral genomes of bread wheat.</title>
        <authorList>
            <consortium name="International Wheat Genome Sequencing Consortium,"/>
            <person name="Marcussen T."/>
            <person name="Sandve S.R."/>
            <person name="Heier L."/>
            <person name="Spannagl M."/>
            <person name="Pfeifer M."/>
            <person name="Jakobsen K.S."/>
            <person name="Wulff B.B."/>
            <person name="Steuernagel B."/>
            <person name="Mayer K.F."/>
            <person name="Olsen O.A."/>
        </authorList>
    </citation>
    <scope>NUCLEOTIDE SEQUENCE [LARGE SCALE GENOMIC DNA]</scope>
    <source>
        <strain evidence="2">cv. AL8/78</strain>
    </source>
</reference>
<dbReference type="Proteomes" id="UP000015105">
    <property type="component" value="Unassembled WGS sequence"/>
</dbReference>
<evidence type="ECO:0000313" key="2">
    <source>
        <dbReference type="Proteomes" id="UP000015105"/>
    </source>
</evidence>
<name>A0A452XDY5_AEGTS</name>
<reference evidence="2" key="2">
    <citation type="journal article" date="2017" name="Nat. Plants">
        <title>The Aegilops tauschii genome reveals multiple impacts of transposons.</title>
        <authorList>
            <person name="Zhao G."/>
            <person name="Zou C."/>
            <person name="Li K."/>
            <person name="Wang K."/>
            <person name="Li T."/>
            <person name="Gao L."/>
            <person name="Zhang X."/>
            <person name="Wang H."/>
            <person name="Yang Z."/>
            <person name="Liu X."/>
            <person name="Jiang W."/>
            <person name="Mao L."/>
            <person name="Kong X."/>
            <person name="Jiao Y."/>
            <person name="Jia J."/>
        </authorList>
    </citation>
    <scope>NUCLEOTIDE SEQUENCE [LARGE SCALE GENOMIC DNA]</scope>
    <source>
        <strain evidence="2">cv. AL8/78</strain>
    </source>
</reference>
<sequence length="90" mass="10758">MWFSAYQKIWAAMRVLAYGVPADYTDEYLRIGQDTTTEFVRRFAKLVIKLYGEKYLRAPNEEDTKRLMEINEKRGWPGMLGSLDCMHWTW</sequence>
<proteinExistence type="predicted"/>
<dbReference type="Gramene" id="AET0Gv20070900.2">
    <property type="protein sequence ID" value="AET0Gv20070900.2"/>
    <property type="gene ID" value="AET0Gv20070900"/>
</dbReference>
<evidence type="ECO:0000313" key="1">
    <source>
        <dbReference type="EnsemblPlants" id="AET0Gv20070900.2"/>
    </source>
</evidence>